<dbReference type="CDD" id="cd06354">
    <property type="entry name" value="PBP1_PrnA-like"/>
    <property type="match status" value="1"/>
</dbReference>
<evidence type="ECO:0000256" key="2">
    <source>
        <dbReference type="ARBA" id="ARBA00008610"/>
    </source>
</evidence>
<dbReference type="InterPro" id="IPR003760">
    <property type="entry name" value="PnrA-like"/>
</dbReference>
<evidence type="ECO:0000313" key="10">
    <source>
        <dbReference type="Proteomes" id="UP000000814"/>
    </source>
</evidence>
<dbReference type="PATRIC" id="fig|272562.8.peg.905"/>
<dbReference type="PANTHER" id="PTHR34296:SF2">
    <property type="entry name" value="ABC TRANSPORTER GUANOSINE-BINDING PROTEIN NUPN"/>
    <property type="match status" value="1"/>
</dbReference>
<dbReference type="RefSeq" id="WP_010964021.1">
    <property type="nucleotide sequence ID" value="NC_003030.1"/>
</dbReference>
<comment type="subcellular location">
    <subcellularLocation>
        <location evidence="1">Cell membrane</location>
        <topology evidence="1">Lipid-anchor</topology>
    </subcellularLocation>
</comment>
<gene>
    <name evidence="9" type="ordered locus">CA_C0702</name>
</gene>
<dbReference type="eggNOG" id="COG1744">
    <property type="taxonomic scope" value="Bacteria"/>
</dbReference>
<dbReference type="InterPro" id="IPR050957">
    <property type="entry name" value="BMP_lipoprotein"/>
</dbReference>
<dbReference type="InterPro" id="IPR028082">
    <property type="entry name" value="Peripla_BP_I"/>
</dbReference>
<dbReference type="OrthoDB" id="9769871at2"/>
<protein>
    <submittedName>
        <fullName evidence="9">Predicted lipoprotein, Med/BMP family</fullName>
    </submittedName>
</protein>
<reference evidence="9 10" key="1">
    <citation type="journal article" date="2001" name="J. Bacteriol.">
        <title>Genome sequence and comparative analysis of the solvent-producing bacterium Clostridium acetobutylicum.</title>
        <authorList>
            <person name="Nolling J."/>
            <person name="Breton G."/>
            <person name="Omelchenko M.V."/>
            <person name="Makarova K.S."/>
            <person name="Zeng Q."/>
            <person name="Gibson R."/>
            <person name="Lee H.M."/>
            <person name="Dubois J."/>
            <person name="Qiu D."/>
            <person name="Hitti J."/>
            <person name="Wolf Y.I."/>
            <person name="Tatusov R.L."/>
            <person name="Sabathe F."/>
            <person name="Doucette-Stamm L."/>
            <person name="Soucaille P."/>
            <person name="Daly M.J."/>
            <person name="Bennett G.N."/>
            <person name="Koonin E.V."/>
            <person name="Smith D.R."/>
        </authorList>
    </citation>
    <scope>NUCLEOTIDE SEQUENCE [LARGE SCALE GENOMIC DNA]</scope>
    <source>
        <strain evidence="10">ATCC 824 / DSM 792 / JCM 1419 / LMG 5710 / VKM B-1787</strain>
    </source>
</reference>
<dbReference type="GO" id="GO:0005886">
    <property type="term" value="C:plasma membrane"/>
    <property type="evidence" value="ECO:0007669"/>
    <property type="project" value="UniProtKB-SubCell"/>
</dbReference>
<organism evidence="9 10">
    <name type="scientific">Clostridium acetobutylicum (strain ATCC 824 / DSM 792 / JCM 1419 / IAM 19013 / LMG 5710 / NBRC 13948 / NRRL B-527 / VKM B-1787 / 2291 / W)</name>
    <dbReference type="NCBI Taxonomy" id="272562"/>
    <lineage>
        <taxon>Bacteria</taxon>
        <taxon>Bacillati</taxon>
        <taxon>Bacillota</taxon>
        <taxon>Clostridia</taxon>
        <taxon>Eubacteriales</taxon>
        <taxon>Clostridiaceae</taxon>
        <taxon>Clostridium</taxon>
    </lineage>
</organism>
<accession>Q97L60</accession>
<keyword evidence="6 9" id="KW-0449">Lipoprotein</keyword>
<dbReference type="STRING" id="272562.CA_C0702"/>
<dbReference type="KEGG" id="cac:CA_C0702"/>
<evidence type="ECO:0000256" key="1">
    <source>
        <dbReference type="ARBA" id="ARBA00004193"/>
    </source>
</evidence>
<feature type="signal peptide" evidence="7">
    <location>
        <begin position="1"/>
        <end position="21"/>
    </location>
</feature>
<feature type="chain" id="PRO_5038550924" evidence="7">
    <location>
        <begin position="22"/>
        <end position="357"/>
    </location>
</feature>
<evidence type="ECO:0000256" key="6">
    <source>
        <dbReference type="ARBA" id="ARBA00023288"/>
    </source>
</evidence>
<keyword evidence="10" id="KW-1185">Reference proteome</keyword>
<dbReference type="Pfam" id="PF02608">
    <property type="entry name" value="Bmp"/>
    <property type="match status" value="1"/>
</dbReference>
<keyword evidence="5" id="KW-0472">Membrane</keyword>
<dbReference type="SUPFAM" id="SSF53822">
    <property type="entry name" value="Periplasmic binding protein-like I"/>
    <property type="match status" value="1"/>
</dbReference>
<evidence type="ECO:0000256" key="7">
    <source>
        <dbReference type="SAM" id="SignalP"/>
    </source>
</evidence>
<dbReference type="Gene3D" id="3.40.50.2300">
    <property type="match status" value="2"/>
</dbReference>
<name>Q97L60_CLOAB</name>
<keyword evidence="4 7" id="KW-0732">Signal</keyword>
<evidence type="ECO:0000256" key="5">
    <source>
        <dbReference type="ARBA" id="ARBA00023136"/>
    </source>
</evidence>
<dbReference type="PIR" id="D96986">
    <property type="entry name" value="D96986"/>
</dbReference>
<comment type="similarity">
    <text evidence="2">Belongs to the BMP lipoprotein family.</text>
</comment>
<dbReference type="EMBL" id="AE001437">
    <property type="protein sequence ID" value="AAK78679.1"/>
    <property type="molecule type" value="Genomic_DNA"/>
</dbReference>
<proteinExistence type="inferred from homology"/>
<dbReference type="HOGENOM" id="CLU_038813_0_0_9"/>
<evidence type="ECO:0000256" key="3">
    <source>
        <dbReference type="ARBA" id="ARBA00022475"/>
    </source>
</evidence>
<evidence type="ECO:0000259" key="8">
    <source>
        <dbReference type="Pfam" id="PF02608"/>
    </source>
</evidence>
<dbReference type="PROSITE" id="PS51257">
    <property type="entry name" value="PROKAR_LIPOPROTEIN"/>
    <property type="match status" value="1"/>
</dbReference>
<dbReference type="Proteomes" id="UP000000814">
    <property type="component" value="Chromosome"/>
</dbReference>
<keyword evidence="3" id="KW-1003">Cell membrane</keyword>
<dbReference type="PANTHER" id="PTHR34296">
    <property type="entry name" value="TRANSCRIPTIONAL ACTIVATOR PROTEIN MED"/>
    <property type="match status" value="1"/>
</dbReference>
<evidence type="ECO:0000313" key="9">
    <source>
        <dbReference type="EMBL" id="AAK78679.1"/>
    </source>
</evidence>
<dbReference type="AlphaFoldDB" id="Q97L60"/>
<feature type="domain" description="ABC transporter substrate-binding protein PnrA-like" evidence="8">
    <location>
        <begin position="43"/>
        <end position="343"/>
    </location>
</feature>
<dbReference type="GeneID" id="44997213"/>
<sequence length="357" mass="38354">MIKKKTIAILTTVMIVAGLFAGCSSTSSGSGNSKDTKKVKVGLSTDEGGLNDKSFNQGADEGIKKAAKEYSVDYKAIESKKKDDYQPNLQSLIDNDSDLVFGVGYQMADDLATIAKKYPDKKFAIIDDAYDKQPKNIMSLVFKEQEGSFLMGVIAGKMTKTNKIGFVGGKDQPLINKFLSGYIAGAKTVNPNITVEKNYTNDYSDTSKGKEVATSLYNGGCDIVYHAAGGAGIGVFDVAKSLRDQGKDVWAIGVDKDQAAGLPKYADVILTSMVKRVDIATYNTVKDLVKGKKFEGGKVESFGLKEDGVGVAPTSNKHVPSEVLSLVDKYKKAIIDGKIVVPDTVDKAQTFKTDQIK</sequence>
<evidence type="ECO:0000256" key="4">
    <source>
        <dbReference type="ARBA" id="ARBA00022729"/>
    </source>
</evidence>